<dbReference type="InterPro" id="IPR036691">
    <property type="entry name" value="Endo/exonu/phosph_ase_sf"/>
</dbReference>
<dbReference type="Pfam" id="PF03372">
    <property type="entry name" value="Exo_endo_phos"/>
    <property type="match status" value="1"/>
</dbReference>
<evidence type="ECO:0000259" key="1">
    <source>
        <dbReference type="Pfam" id="PF03372"/>
    </source>
</evidence>
<evidence type="ECO:0000313" key="3">
    <source>
        <dbReference type="Proteomes" id="UP000886595"/>
    </source>
</evidence>
<dbReference type="EMBL" id="JAAMPC010000009">
    <property type="protein sequence ID" value="KAG2291132.1"/>
    <property type="molecule type" value="Genomic_DNA"/>
</dbReference>
<dbReference type="PANTHER" id="PTHR33710">
    <property type="entry name" value="BNAC02G09200D PROTEIN"/>
    <property type="match status" value="1"/>
</dbReference>
<reference evidence="2 3" key="1">
    <citation type="submission" date="2020-02" db="EMBL/GenBank/DDBJ databases">
        <authorList>
            <person name="Ma Q."/>
            <person name="Huang Y."/>
            <person name="Song X."/>
            <person name="Pei D."/>
        </authorList>
    </citation>
    <scope>NUCLEOTIDE SEQUENCE [LARGE SCALE GENOMIC DNA]</scope>
    <source>
        <strain evidence="2">Sxm20200214</strain>
        <tissue evidence="2">Leaf</tissue>
    </source>
</reference>
<dbReference type="OrthoDB" id="1112386at2759"/>
<dbReference type="Proteomes" id="UP000886595">
    <property type="component" value="Unassembled WGS sequence"/>
</dbReference>
<protein>
    <recommendedName>
        <fullName evidence="1">Endonuclease/exonuclease/phosphatase domain-containing protein</fullName>
    </recommendedName>
</protein>
<gene>
    <name evidence="2" type="ORF">Bca52824_037801</name>
</gene>
<feature type="domain" description="Endonuclease/exonuclease/phosphatase" evidence="1">
    <location>
        <begin position="8"/>
        <end position="125"/>
    </location>
</feature>
<organism evidence="2 3">
    <name type="scientific">Brassica carinata</name>
    <name type="common">Ethiopian mustard</name>
    <name type="synonym">Abyssinian cabbage</name>
    <dbReference type="NCBI Taxonomy" id="52824"/>
    <lineage>
        <taxon>Eukaryota</taxon>
        <taxon>Viridiplantae</taxon>
        <taxon>Streptophyta</taxon>
        <taxon>Embryophyta</taxon>
        <taxon>Tracheophyta</taxon>
        <taxon>Spermatophyta</taxon>
        <taxon>Magnoliopsida</taxon>
        <taxon>eudicotyledons</taxon>
        <taxon>Gunneridae</taxon>
        <taxon>Pentapetalae</taxon>
        <taxon>rosids</taxon>
        <taxon>malvids</taxon>
        <taxon>Brassicales</taxon>
        <taxon>Brassicaceae</taxon>
        <taxon>Brassiceae</taxon>
        <taxon>Brassica</taxon>
    </lineage>
</organism>
<dbReference type="PANTHER" id="PTHR33710:SF62">
    <property type="entry name" value="DUF4283 DOMAIN PROTEIN"/>
    <property type="match status" value="1"/>
</dbReference>
<dbReference type="InterPro" id="IPR005135">
    <property type="entry name" value="Endo/exonuclease/phosphatase"/>
</dbReference>
<name>A0A8X7RND8_BRACI</name>
<keyword evidence="3" id="KW-1185">Reference proteome</keyword>
<sequence length="317" mass="36779">MSFISFVYGAPAAENRASFWSKLTTVGQRRDDPWLLKGDFNYILNNAEKIGGPTRPEGSFTAFRSFVAQNGLWDLKHSGEQLLWRGNRYTHFIRSRLDRAMASCSWLEAYPMGRCRYLRFEGSDHRPLISNFNSDKPKRRGMFRFNRALTEHEEVTQLIDTACNSSPLDSVIEKLNACRRNIIRWAKEQQMQSNVAIERNQQALETALSAATPDPALIEHMNSKLGRAYLAEEMFWQQRSRIQWLKQGDRNMGFFHAATRTRRVINSILVLEDDQGGVVYEEHDIARFYSCARQATLAPGEVRFIFHQNWLWSCDHC</sequence>
<accession>A0A8X7RND8</accession>
<proteinExistence type="predicted"/>
<comment type="caution">
    <text evidence="2">The sequence shown here is derived from an EMBL/GenBank/DDBJ whole genome shotgun (WGS) entry which is preliminary data.</text>
</comment>
<dbReference type="Gene3D" id="3.60.10.10">
    <property type="entry name" value="Endonuclease/exonuclease/phosphatase"/>
    <property type="match status" value="1"/>
</dbReference>
<dbReference type="SUPFAM" id="SSF56219">
    <property type="entry name" value="DNase I-like"/>
    <property type="match status" value="1"/>
</dbReference>
<dbReference type="AlphaFoldDB" id="A0A8X7RND8"/>
<evidence type="ECO:0000313" key="2">
    <source>
        <dbReference type="EMBL" id="KAG2291132.1"/>
    </source>
</evidence>